<dbReference type="AlphaFoldDB" id="A0A0Q3H379"/>
<feature type="transmembrane region" description="Helical" evidence="1">
    <location>
        <begin position="55"/>
        <end position="74"/>
    </location>
</feature>
<gene>
    <name evidence="2" type="ORF">BRADI_4g14015v3</name>
</gene>
<protein>
    <submittedName>
        <fullName evidence="2 3">Uncharacterized protein</fullName>
    </submittedName>
</protein>
<reference evidence="3" key="3">
    <citation type="submission" date="2018-08" db="UniProtKB">
        <authorList>
            <consortium name="EnsemblPlants"/>
        </authorList>
    </citation>
    <scope>IDENTIFICATION</scope>
    <source>
        <strain evidence="3">cv. Bd21</strain>
    </source>
</reference>
<sequence>MQIGGWSVIGIVAAAAASIMHPRSIKDQFLEGARQFAIRIRAIKMGVRAKQLEEISFALLGHFLLILVTVLGRIDLDVTKYLVLLADLVLVLLELQLPLADVVACFVPLRAVEAALVVDLRVVPGEPVHLAVVPG</sequence>
<evidence type="ECO:0000313" key="2">
    <source>
        <dbReference type="EMBL" id="KQJ87874.1"/>
    </source>
</evidence>
<keyword evidence="1" id="KW-1133">Transmembrane helix</keyword>
<name>A0A0Q3H379_BRADI</name>
<dbReference type="Gramene" id="KQJ87874">
    <property type="protein sequence ID" value="KQJ87874"/>
    <property type="gene ID" value="BRADI_4g14015v3"/>
</dbReference>
<evidence type="ECO:0000313" key="4">
    <source>
        <dbReference type="Proteomes" id="UP000008810"/>
    </source>
</evidence>
<dbReference type="InParanoid" id="A0A0Q3H379"/>
<evidence type="ECO:0000313" key="3">
    <source>
        <dbReference type="EnsemblPlants" id="KQJ87874"/>
    </source>
</evidence>
<evidence type="ECO:0000256" key="1">
    <source>
        <dbReference type="SAM" id="Phobius"/>
    </source>
</evidence>
<reference evidence="2" key="2">
    <citation type="submission" date="2017-06" db="EMBL/GenBank/DDBJ databases">
        <title>WGS assembly of Brachypodium distachyon.</title>
        <authorList>
            <consortium name="The International Brachypodium Initiative"/>
            <person name="Lucas S."/>
            <person name="Harmon-Smith M."/>
            <person name="Lail K."/>
            <person name="Tice H."/>
            <person name="Grimwood J."/>
            <person name="Bruce D."/>
            <person name="Barry K."/>
            <person name="Shu S."/>
            <person name="Lindquist E."/>
            <person name="Wang M."/>
            <person name="Pitluck S."/>
            <person name="Vogel J.P."/>
            <person name="Garvin D.F."/>
            <person name="Mockler T.C."/>
            <person name="Schmutz J."/>
            <person name="Rokhsar D."/>
            <person name="Bevan M.W."/>
        </authorList>
    </citation>
    <scope>NUCLEOTIDE SEQUENCE</scope>
    <source>
        <strain evidence="2">Bd21</strain>
    </source>
</reference>
<dbReference type="EnsemblPlants" id="KQJ87874">
    <property type="protein sequence ID" value="KQJ87874"/>
    <property type="gene ID" value="BRADI_4g14015v3"/>
</dbReference>
<keyword evidence="1" id="KW-0812">Transmembrane</keyword>
<keyword evidence="4" id="KW-1185">Reference proteome</keyword>
<feature type="transmembrane region" description="Helical" evidence="1">
    <location>
        <begin position="81"/>
        <end position="100"/>
    </location>
</feature>
<dbReference type="EMBL" id="CM000883">
    <property type="protein sequence ID" value="KQJ87874.1"/>
    <property type="molecule type" value="Genomic_DNA"/>
</dbReference>
<proteinExistence type="predicted"/>
<reference evidence="2 3" key="1">
    <citation type="journal article" date="2010" name="Nature">
        <title>Genome sequencing and analysis of the model grass Brachypodium distachyon.</title>
        <authorList>
            <consortium name="International Brachypodium Initiative"/>
        </authorList>
    </citation>
    <scope>NUCLEOTIDE SEQUENCE [LARGE SCALE GENOMIC DNA]</scope>
    <source>
        <strain evidence="2 3">Bd21</strain>
    </source>
</reference>
<keyword evidence="1" id="KW-0472">Membrane</keyword>
<dbReference type="Proteomes" id="UP000008810">
    <property type="component" value="Chromosome 4"/>
</dbReference>
<organism evidence="2">
    <name type="scientific">Brachypodium distachyon</name>
    <name type="common">Purple false brome</name>
    <name type="synonym">Trachynia distachya</name>
    <dbReference type="NCBI Taxonomy" id="15368"/>
    <lineage>
        <taxon>Eukaryota</taxon>
        <taxon>Viridiplantae</taxon>
        <taxon>Streptophyta</taxon>
        <taxon>Embryophyta</taxon>
        <taxon>Tracheophyta</taxon>
        <taxon>Spermatophyta</taxon>
        <taxon>Magnoliopsida</taxon>
        <taxon>Liliopsida</taxon>
        <taxon>Poales</taxon>
        <taxon>Poaceae</taxon>
        <taxon>BOP clade</taxon>
        <taxon>Pooideae</taxon>
        <taxon>Stipodae</taxon>
        <taxon>Brachypodieae</taxon>
        <taxon>Brachypodium</taxon>
    </lineage>
</organism>
<accession>A0A0Q3H379</accession>